<accession>A0ABN2JGM4</accession>
<dbReference type="EMBL" id="BAAAPM010000004">
    <property type="protein sequence ID" value="GAA1726593.1"/>
    <property type="molecule type" value="Genomic_DNA"/>
</dbReference>
<evidence type="ECO:0000313" key="2">
    <source>
        <dbReference type="Proteomes" id="UP001501138"/>
    </source>
</evidence>
<reference evidence="1 2" key="1">
    <citation type="journal article" date="2019" name="Int. J. Syst. Evol. Microbiol.">
        <title>The Global Catalogue of Microorganisms (GCM) 10K type strain sequencing project: providing services to taxonomists for standard genome sequencing and annotation.</title>
        <authorList>
            <consortium name="The Broad Institute Genomics Platform"/>
            <consortium name="The Broad Institute Genome Sequencing Center for Infectious Disease"/>
            <person name="Wu L."/>
            <person name="Ma J."/>
        </authorList>
    </citation>
    <scope>NUCLEOTIDE SEQUENCE [LARGE SCALE GENOMIC DNA]</scope>
    <source>
        <strain evidence="1 2">JCM 15589</strain>
    </source>
</reference>
<dbReference type="Proteomes" id="UP001501138">
    <property type="component" value="Unassembled WGS sequence"/>
</dbReference>
<proteinExistence type="predicted"/>
<keyword evidence="2" id="KW-1185">Reference proteome</keyword>
<sequence>MSLATHALSAGVRTGSAVASGVFPHLAVKADHTPRSETGIGALMPWADKLWFVTYVAHTGKTGGGTGLFSIDDDMSITKHAASVVGTYANRLVHKESDQLFIGPHVISTDGDVRTIDALVDVRLTATARHLTDPAGKVYVLGMEGEFFEVDVRTLEVTQLFDLLEVLGVQGYPHFKDCYTRNGRVVVVNNSYFDHDFPTGESEGRLAEWDGTEWTILAKTQFNTLASANGMGEALYAVGQDRASALLHVHLPATGWKVYRLPKSTHTQDHAFTTEWPRIREVESERLLMDASGMFYELPSLTYANAVWGIRPISSHLRIVGDFCSWNGMLVLAGDQTTPINDANPVAGQPQANLWFGKTDDLWSFGKPQGWGGPWWDTEVTAGNPSDPYLMTGFEHKCLHVTADRPVRVAVEVDFKGVGEFHRYTTVEVDDGGYAQHVFPTGFSAHWVRLVPDTDATVTAQLAYT</sequence>
<protein>
    <submittedName>
        <fullName evidence="1">Uncharacterized protein</fullName>
    </submittedName>
</protein>
<gene>
    <name evidence="1" type="ORF">GCM10009809_22900</name>
</gene>
<name>A0ABN2JGM4_9MICO</name>
<dbReference type="SUPFAM" id="SSF51004">
    <property type="entry name" value="C-terminal (heme d1) domain of cytochrome cd1-nitrite reductase"/>
    <property type="match status" value="1"/>
</dbReference>
<evidence type="ECO:0000313" key="1">
    <source>
        <dbReference type="EMBL" id="GAA1726593.1"/>
    </source>
</evidence>
<comment type="caution">
    <text evidence="1">The sequence shown here is derived from an EMBL/GenBank/DDBJ whole genome shotgun (WGS) entry which is preliminary data.</text>
</comment>
<organism evidence="1 2">
    <name type="scientific">Isoptericola hypogeus</name>
    <dbReference type="NCBI Taxonomy" id="300179"/>
    <lineage>
        <taxon>Bacteria</taxon>
        <taxon>Bacillati</taxon>
        <taxon>Actinomycetota</taxon>
        <taxon>Actinomycetes</taxon>
        <taxon>Micrococcales</taxon>
        <taxon>Promicromonosporaceae</taxon>
        <taxon>Isoptericola</taxon>
    </lineage>
</organism>
<dbReference type="InterPro" id="IPR011048">
    <property type="entry name" value="Haem_d1_sf"/>
</dbReference>
<dbReference type="RefSeq" id="WP_344248580.1">
    <property type="nucleotide sequence ID" value="NZ_BAAAPM010000004.1"/>
</dbReference>